<reference evidence="1" key="1">
    <citation type="submission" date="2020-09" db="EMBL/GenBank/DDBJ databases">
        <title>Genome-Enabled Discovery of Anthraquinone Biosynthesis in Senna tora.</title>
        <authorList>
            <person name="Kang S.-H."/>
            <person name="Pandey R.P."/>
            <person name="Lee C.-M."/>
            <person name="Sim J.-S."/>
            <person name="Jeong J.-T."/>
            <person name="Choi B.-S."/>
            <person name="Jung M."/>
            <person name="Ginzburg D."/>
            <person name="Zhao K."/>
            <person name="Won S.Y."/>
            <person name="Oh T.-J."/>
            <person name="Yu Y."/>
            <person name="Kim N.-H."/>
            <person name="Lee O.R."/>
            <person name="Lee T.-H."/>
            <person name="Bashyal P."/>
            <person name="Kim T.-S."/>
            <person name="Lee W.-H."/>
            <person name="Kawkins C."/>
            <person name="Kim C.-K."/>
            <person name="Kim J.S."/>
            <person name="Ahn B.O."/>
            <person name="Rhee S.Y."/>
            <person name="Sohng J.K."/>
        </authorList>
    </citation>
    <scope>NUCLEOTIDE SEQUENCE</scope>
    <source>
        <tissue evidence="1">Leaf</tissue>
    </source>
</reference>
<organism evidence="1 2">
    <name type="scientific">Senna tora</name>
    <dbReference type="NCBI Taxonomy" id="362788"/>
    <lineage>
        <taxon>Eukaryota</taxon>
        <taxon>Viridiplantae</taxon>
        <taxon>Streptophyta</taxon>
        <taxon>Embryophyta</taxon>
        <taxon>Tracheophyta</taxon>
        <taxon>Spermatophyta</taxon>
        <taxon>Magnoliopsida</taxon>
        <taxon>eudicotyledons</taxon>
        <taxon>Gunneridae</taxon>
        <taxon>Pentapetalae</taxon>
        <taxon>rosids</taxon>
        <taxon>fabids</taxon>
        <taxon>Fabales</taxon>
        <taxon>Fabaceae</taxon>
        <taxon>Caesalpinioideae</taxon>
        <taxon>Cassia clade</taxon>
        <taxon>Senna</taxon>
    </lineage>
</organism>
<proteinExistence type="predicted"/>
<evidence type="ECO:0000313" key="2">
    <source>
        <dbReference type="Proteomes" id="UP000634136"/>
    </source>
</evidence>
<evidence type="ECO:0000313" key="1">
    <source>
        <dbReference type="EMBL" id="KAF7823961.1"/>
    </source>
</evidence>
<name>A0A834TN40_9FABA</name>
<keyword evidence="2" id="KW-1185">Reference proteome</keyword>
<accession>A0A834TN40</accession>
<protein>
    <submittedName>
        <fullName evidence="1">Uncharacterized protein</fullName>
    </submittedName>
</protein>
<dbReference type="AlphaFoldDB" id="A0A834TN40"/>
<gene>
    <name evidence="1" type="ORF">G2W53_022105</name>
</gene>
<dbReference type="EMBL" id="JAAIUW010000007">
    <property type="protein sequence ID" value="KAF7823961.1"/>
    <property type="molecule type" value="Genomic_DNA"/>
</dbReference>
<dbReference type="Proteomes" id="UP000634136">
    <property type="component" value="Unassembled WGS sequence"/>
</dbReference>
<sequence>MGLIIIQSELKLRWSNRKLAI</sequence>
<comment type="caution">
    <text evidence="1">The sequence shown here is derived from an EMBL/GenBank/DDBJ whole genome shotgun (WGS) entry which is preliminary data.</text>
</comment>